<organism evidence="2 3">
    <name type="scientific">Oidiodendron maius (strain Zn)</name>
    <dbReference type="NCBI Taxonomy" id="913774"/>
    <lineage>
        <taxon>Eukaryota</taxon>
        <taxon>Fungi</taxon>
        <taxon>Dikarya</taxon>
        <taxon>Ascomycota</taxon>
        <taxon>Pezizomycotina</taxon>
        <taxon>Leotiomycetes</taxon>
        <taxon>Leotiomycetes incertae sedis</taxon>
        <taxon>Myxotrichaceae</taxon>
        <taxon>Oidiodendron</taxon>
    </lineage>
</organism>
<reference evidence="3" key="2">
    <citation type="submission" date="2015-01" db="EMBL/GenBank/DDBJ databases">
        <title>Evolutionary Origins and Diversification of the Mycorrhizal Mutualists.</title>
        <authorList>
            <consortium name="DOE Joint Genome Institute"/>
            <consortium name="Mycorrhizal Genomics Consortium"/>
            <person name="Kohler A."/>
            <person name="Kuo A."/>
            <person name="Nagy L.G."/>
            <person name="Floudas D."/>
            <person name="Copeland A."/>
            <person name="Barry K.W."/>
            <person name="Cichocki N."/>
            <person name="Veneault-Fourrey C."/>
            <person name="LaButti K."/>
            <person name="Lindquist E.A."/>
            <person name="Lipzen A."/>
            <person name="Lundell T."/>
            <person name="Morin E."/>
            <person name="Murat C."/>
            <person name="Riley R."/>
            <person name="Ohm R."/>
            <person name="Sun H."/>
            <person name="Tunlid A."/>
            <person name="Henrissat B."/>
            <person name="Grigoriev I.V."/>
            <person name="Hibbett D.S."/>
            <person name="Martin F."/>
        </authorList>
    </citation>
    <scope>NUCLEOTIDE SEQUENCE [LARGE SCALE GENOMIC DNA]</scope>
    <source>
        <strain evidence="3">Zn</strain>
    </source>
</reference>
<feature type="region of interest" description="Disordered" evidence="1">
    <location>
        <begin position="54"/>
        <end position="80"/>
    </location>
</feature>
<keyword evidence="3" id="KW-1185">Reference proteome</keyword>
<dbReference type="AlphaFoldDB" id="A0A0C3HG42"/>
<proteinExistence type="predicted"/>
<dbReference type="HOGENOM" id="CLU_1315747_0_0_1"/>
<reference evidence="2 3" key="1">
    <citation type="submission" date="2014-04" db="EMBL/GenBank/DDBJ databases">
        <authorList>
            <consortium name="DOE Joint Genome Institute"/>
            <person name="Kuo A."/>
            <person name="Martino E."/>
            <person name="Perotto S."/>
            <person name="Kohler A."/>
            <person name="Nagy L.G."/>
            <person name="Floudas D."/>
            <person name="Copeland A."/>
            <person name="Barry K.W."/>
            <person name="Cichocki N."/>
            <person name="Veneault-Fourrey C."/>
            <person name="LaButti K."/>
            <person name="Lindquist E.A."/>
            <person name="Lipzen A."/>
            <person name="Lundell T."/>
            <person name="Morin E."/>
            <person name="Murat C."/>
            <person name="Sun H."/>
            <person name="Tunlid A."/>
            <person name="Henrissat B."/>
            <person name="Grigoriev I.V."/>
            <person name="Hibbett D.S."/>
            <person name="Martin F."/>
            <person name="Nordberg H.P."/>
            <person name="Cantor M.N."/>
            <person name="Hua S.X."/>
        </authorList>
    </citation>
    <scope>NUCLEOTIDE SEQUENCE [LARGE SCALE GENOMIC DNA]</scope>
    <source>
        <strain evidence="2 3">Zn</strain>
    </source>
</reference>
<protein>
    <submittedName>
        <fullName evidence="2">Uncharacterized protein</fullName>
    </submittedName>
</protein>
<dbReference type="Proteomes" id="UP000054321">
    <property type="component" value="Unassembled WGS sequence"/>
</dbReference>
<dbReference type="InParanoid" id="A0A0C3HG42"/>
<sequence length="209" mass="22475">MAWGRSTGARRRGLTASCDARLGANHGAWLADQCGTSDCASMLPTDDFLPLPELKPPAGRRRVRSRVGTVTWEPPDPGSLSGQLRFQSHSQTHHLIPDTAIPAIEAHAHVHAHAHHLQSETPAHPRTLPRTSPDPPTLGVQHPPSAPGHRCEYPPLAGLHEQLTAAMTAGWKRSTGSLADRCRYACSAAGTVVCTYAHTYTLNHNDPIA</sequence>
<evidence type="ECO:0000313" key="2">
    <source>
        <dbReference type="EMBL" id="KIN07146.1"/>
    </source>
</evidence>
<gene>
    <name evidence="2" type="ORF">OIDMADRAFT_174159</name>
</gene>
<feature type="region of interest" description="Disordered" evidence="1">
    <location>
        <begin position="110"/>
        <end position="154"/>
    </location>
</feature>
<accession>A0A0C3HG42</accession>
<evidence type="ECO:0000313" key="3">
    <source>
        <dbReference type="Proteomes" id="UP000054321"/>
    </source>
</evidence>
<dbReference type="EMBL" id="KN832870">
    <property type="protein sequence ID" value="KIN07146.1"/>
    <property type="molecule type" value="Genomic_DNA"/>
</dbReference>
<name>A0A0C3HG42_OIDMZ</name>
<evidence type="ECO:0000256" key="1">
    <source>
        <dbReference type="SAM" id="MobiDB-lite"/>
    </source>
</evidence>